<feature type="chain" id="PRO_5039926064" evidence="5">
    <location>
        <begin position="22"/>
        <end position="160"/>
    </location>
</feature>
<dbReference type="PROSITE" id="PS00079">
    <property type="entry name" value="MULTICOPPER_OXIDASE1"/>
    <property type="match status" value="1"/>
</dbReference>
<dbReference type="InterPro" id="IPR008972">
    <property type="entry name" value="Cupredoxin"/>
</dbReference>
<feature type="signal peptide" evidence="5">
    <location>
        <begin position="1"/>
        <end position="21"/>
    </location>
</feature>
<dbReference type="GO" id="GO:0042597">
    <property type="term" value="C:periplasmic space"/>
    <property type="evidence" value="ECO:0007669"/>
    <property type="project" value="UniProtKB-SubCell"/>
</dbReference>
<feature type="domain" description="Blue (type 1) copper" evidence="6">
    <location>
        <begin position="57"/>
        <end position="158"/>
    </location>
</feature>
<evidence type="ECO:0000313" key="8">
    <source>
        <dbReference type="Proteomes" id="UP000000450"/>
    </source>
</evidence>
<evidence type="ECO:0000256" key="2">
    <source>
        <dbReference type="ARBA" id="ARBA00022723"/>
    </source>
</evidence>
<accession>A0A9J9Q5Y0</accession>
<evidence type="ECO:0000313" key="7">
    <source>
        <dbReference type="EMBL" id="ACM32674.1"/>
    </source>
</evidence>
<proteinExistence type="predicted"/>
<dbReference type="SUPFAM" id="SSF49503">
    <property type="entry name" value="Cupredoxins"/>
    <property type="match status" value="1"/>
</dbReference>
<dbReference type="PANTHER" id="PTHR38439:SF3">
    <property type="entry name" value="COPPER-RESISTANT CUPROPROTEIN COPI"/>
    <property type="match status" value="1"/>
</dbReference>
<evidence type="ECO:0000256" key="4">
    <source>
        <dbReference type="ARBA" id="ARBA00023008"/>
    </source>
</evidence>
<dbReference type="GO" id="GO:0009055">
    <property type="term" value="F:electron transfer activity"/>
    <property type="evidence" value="ECO:0007669"/>
    <property type="project" value="InterPro"/>
</dbReference>
<gene>
    <name evidence="7" type="ordered locus">Dtpsy_1207</name>
</gene>
<dbReference type="RefSeq" id="WP_015912851.1">
    <property type="nucleotide sequence ID" value="NC_011992.1"/>
</dbReference>
<reference evidence="7 8" key="1">
    <citation type="journal article" date="2010" name="J. Bacteriol.">
        <title>Completed genome sequence of the anaerobic iron-oxidizing bacterium Acidovorax ebreus strain TPSY.</title>
        <authorList>
            <person name="Byrne-Bailey K.G."/>
            <person name="Weber K.A."/>
            <person name="Chair A.H."/>
            <person name="Bose S."/>
            <person name="Knox T."/>
            <person name="Spanbauer T.L."/>
            <person name="Chertkov O."/>
            <person name="Coates J.D."/>
        </authorList>
    </citation>
    <scope>NUCLEOTIDE SEQUENCE [LARGE SCALE GENOMIC DNA]</scope>
    <source>
        <strain evidence="7 8">TPSY</strain>
    </source>
</reference>
<keyword evidence="5" id="KW-0732">Signal</keyword>
<dbReference type="InterPro" id="IPR000923">
    <property type="entry name" value="BlueCu_1"/>
</dbReference>
<comment type="subcellular location">
    <subcellularLocation>
        <location evidence="1">Periplasm</location>
    </subcellularLocation>
</comment>
<evidence type="ECO:0000256" key="3">
    <source>
        <dbReference type="ARBA" id="ARBA00022764"/>
    </source>
</evidence>
<keyword evidence="2" id="KW-0479">Metal-binding</keyword>
<dbReference type="KEGG" id="dia:Dtpsy_1207"/>
<dbReference type="Pfam" id="PF00127">
    <property type="entry name" value="Copper-bind"/>
    <property type="match status" value="1"/>
</dbReference>
<keyword evidence="8" id="KW-1185">Reference proteome</keyword>
<dbReference type="InterPro" id="IPR033138">
    <property type="entry name" value="Cu_oxidase_CS"/>
</dbReference>
<dbReference type="PANTHER" id="PTHR38439">
    <property type="entry name" value="AURACYANIN-B"/>
    <property type="match status" value="1"/>
</dbReference>
<evidence type="ECO:0000256" key="1">
    <source>
        <dbReference type="ARBA" id="ARBA00004418"/>
    </source>
</evidence>
<dbReference type="EMBL" id="CP001392">
    <property type="protein sequence ID" value="ACM32674.1"/>
    <property type="molecule type" value="Genomic_DNA"/>
</dbReference>
<keyword evidence="3" id="KW-0574">Periplasm</keyword>
<dbReference type="Gene3D" id="2.60.40.420">
    <property type="entry name" value="Cupredoxins - blue copper proteins"/>
    <property type="match status" value="1"/>
</dbReference>
<evidence type="ECO:0000259" key="6">
    <source>
        <dbReference type="Pfam" id="PF00127"/>
    </source>
</evidence>
<organism evidence="7 8">
    <name type="scientific">Acidovorax ebreus (strain TPSY)</name>
    <name type="common">Diaphorobacter sp. (strain TPSY)</name>
    <dbReference type="NCBI Taxonomy" id="535289"/>
    <lineage>
        <taxon>Bacteria</taxon>
        <taxon>Pseudomonadati</taxon>
        <taxon>Pseudomonadota</taxon>
        <taxon>Betaproteobacteria</taxon>
        <taxon>Burkholderiales</taxon>
        <taxon>Comamonadaceae</taxon>
        <taxon>Diaphorobacter</taxon>
    </lineage>
</organism>
<dbReference type="GO" id="GO:0005507">
    <property type="term" value="F:copper ion binding"/>
    <property type="evidence" value="ECO:0007669"/>
    <property type="project" value="InterPro"/>
</dbReference>
<name>A0A9J9Q5Y0_ACIET</name>
<dbReference type="CDD" id="cd04211">
    <property type="entry name" value="Cupredoxin_like_2"/>
    <property type="match status" value="1"/>
</dbReference>
<evidence type="ECO:0000256" key="5">
    <source>
        <dbReference type="SAM" id="SignalP"/>
    </source>
</evidence>
<sequence length="160" mass="17844">MKSIKFIAACALLAGATASFSHENMHNSHPAVAPQQQEWGIAGEAKGAKRTITLHMTDDMRFTPSHFTVKQGETVRLRVENQGQVMHEVVLGTQGTLDQHAAMMRQYPDMEHAEPHMAHVAPRAKEDLVWHFNRPGRFDFACLIPGHYEAGMRGTFTVTP</sequence>
<keyword evidence="4" id="KW-0186">Copper</keyword>
<dbReference type="AlphaFoldDB" id="A0A9J9Q5Y0"/>
<dbReference type="Proteomes" id="UP000000450">
    <property type="component" value="Chromosome"/>
</dbReference>
<dbReference type="InterPro" id="IPR050845">
    <property type="entry name" value="Cu-binding_ET"/>
</dbReference>
<protein>
    <submittedName>
        <fullName evidence="7">Blue (Type 1) copper domain protein</fullName>
    </submittedName>
</protein>